<accession>A0A5C5X8N2</accession>
<keyword evidence="2" id="KW-1185">Reference proteome</keyword>
<keyword evidence="1" id="KW-0489">Methyltransferase</keyword>
<dbReference type="GO" id="GO:0008168">
    <property type="term" value="F:methyltransferase activity"/>
    <property type="evidence" value="ECO:0007669"/>
    <property type="project" value="UniProtKB-KW"/>
</dbReference>
<dbReference type="PANTHER" id="PTHR35866:SF2">
    <property type="entry name" value="YKGJ FAMILY CYSTEINE CLUSTER PROTEIN"/>
    <property type="match status" value="1"/>
</dbReference>
<evidence type="ECO:0000313" key="2">
    <source>
        <dbReference type="Proteomes" id="UP000317243"/>
    </source>
</evidence>
<organism evidence="1 2">
    <name type="scientific">Thalassoglobus neptunius</name>
    <dbReference type="NCBI Taxonomy" id="1938619"/>
    <lineage>
        <taxon>Bacteria</taxon>
        <taxon>Pseudomonadati</taxon>
        <taxon>Planctomycetota</taxon>
        <taxon>Planctomycetia</taxon>
        <taxon>Planctomycetales</taxon>
        <taxon>Planctomycetaceae</taxon>
        <taxon>Thalassoglobus</taxon>
    </lineage>
</organism>
<dbReference type="OrthoDB" id="9810361at2"/>
<dbReference type="GO" id="GO:0032259">
    <property type="term" value="P:methylation"/>
    <property type="evidence" value="ECO:0007669"/>
    <property type="project" value="UniProtKB-KW"/>
</dbReference>
<dbReference type="Proteomes" id="UP000317243">
    <property type="component" value="Unassembled WGS sequence"/>
</dbReference>
<dbReference type="AlphaFoldDB" id="A0A5C5X8N2"/>
<keyword evidence="1" id="KW-0969">Cilium</keyword>
<keyword evidence="1" id="KW-0808">Transferase</keyword>
<reference evidence="1 2" key="1">
    <citation type="submission" date="2019-02" db="EMBL/GenBank/DDBJ databases">
        <title>Deep-cultivation of Planctomycetes and their phenomic and genomic characterization uncovers novel biology.</title>
        <authorList>
            <person name="Wiegand S."/>
            <person name="Jogler M."/>
            <person name="Boedeker C."/>
            <person name="Pinto D."/>
            <person name="Vollmers J."/>
            <person name="Rivas-Marin E."/>
            <person name="Kohn T."/>
            <person name="Peeters S.H."/>
            <person name="Heuer A."/>
            <person name="Rast P."/>
            <person name="Oberbeckmann S."/>
            <person name="Bunk B."/>
            <person name="Jeske O."/>
            <person name="Meyerdierks A."/>
            <person name="Storesund J.E."/>
            <person name="Kallscheuer N."/>
            <person name="Luecker S."/>
            <person name="Lage O.M."/>
            <person name="Pohl T."/>
            <person name="Merkel B.J."/>
            <person name="Hornburger P."/>
            <person name="Mueller R.-W."/>
            <person name="Bruemmer F."/>
            <person name="Labrenz M."/>
            <person name="Spormann A.M."/>
            <person name="Op Den Camp H."/>
            <person name="Overmann J."/>
            <person name="Amann R."/>
            <person name="Jetten M.S.M."/>
            <person name="Mascher T."/>
            <person name="Medema M.H."/>
            <person name="Devos D.P."/>
            <person name="Kaster A.-K."/>
            <person name="Ovreas L."/>
            <person name="Rohde M."/>
            <person name="Galperin M.Y."/>
            <person name="Jogler C."/>
        </authorList>
    </citation>
    <scope>NUCLEOTIDE SEQUENCE [LARGE SCALE GENOMIC DNA]</scope>
    <source>
        <strain evidence="1 2">KOR42</strain>
    </source>
</reference>
<protein>
    <submittedName>
        <fullName evidence="1">Flagellin N-methylase</fullName>
    </submittedName>
</protein>
<sequence length="422" mass="47363">MSRIAIELPTLQNWTCHNCGGCCKQHAIFITDEERERIESQGWDSDQIGASQKDLVIEERSLTGKRTLRLAQEADGSCVFLDEKGLCRIHGKFGEPAKPLACRIYPYAFHPKGDTVAVSLRFSCPSVTENRGTPVRRQKKEIREIAELVVPEKATKFPAPAVIKRTKLHWDETLSIVNAIDQTLANDGASVGVKVLRALSWLDLIAQTNFQNIRGERIDELLEILTTAIEEELQELPELENPSSLAMKQFRLLAGQYARKDTFASADRSFKGRWKQLRAAFRLTSGSGLTPAFGNELGEVPFSTLEKSFGPLPEESEELLTRYFRVKVQGLHFCGPAFYNMSVVEGFQSLAIVLPTTLWIARWRASTNGRDQICHEDVREALQIVDHQHGYSEALGTWGARKRVSTLAQMGQIPKLIAWALK</sequence>
<comment type="caution">
    <text evidence="1">The sequence shown here is derived from an EMBL/GenBank/DDBJ whole genome shotgun (WGS) entry which is preliminary data.</text>
</comment>
<keyword evidence="1" id="KW-0966">Cell projection</keyword>
<evidence type="ECO:0000313" key="1">
    <source>
        <dbReference type="EMBL" id="TWT58721.1"/>
    </source>
</evidence>
<proteinExistence type="predicted"/>
<dbReference type="EMBL" id="SIHI01000001">
    <property type="protein sequence ID" value="TWT58721.1"/>
    <property type="molecule type" value="Genomic_DNA"/>
</dbReference>
<dbReference type="PANTHER" id="PTHR35866">
    <property type="entry name" value="PUTATIVE-RELATED"/>
    <property type="match status" value="1"/>
</dbReference>
<dbReference type="Pfam" id="PF03692">
    <property type="entry name" value="CxxCxxCC"/>
    <property type="match status" value="1"/>
</dbReference>
<dbReference type="InterPro" id="IPR005358">
    <property type="entry name" value="Puta_zinc/iron-chelating_dom"/>
</dbReference>
<keyword evidence="1" id="KW-0282">Flagellum</keyword>
<gene>
    <name evidence="1" type="ORF">KOR42_21070</name>
</gene>
<name>A0A5C5X8N2_9PLAN</name>
<dbReference type="RefSeq" id="WP_146509318.1">
    <property type="nucleotide sequence ID" value="NZ_SIHI01000001.1"/>
</dbReference>